<sequence>MSSMSCFHAKKGGEGQQAKVIRRFGNIECYCGSIHHLHIYYCCVVVCRYTIPTCLSGDQIIPVVKERLERAVALTVLEHPLLQAGIDDEDSKRPAWVRLESIDLRNHIEWREAEDETKDFDVFVHNVTEMQHNTPFPNQDSQPGWKVTVLQPAVQREFVEVLFAWNHAHGDGTSGRVFHETLLRKLNTHSREEVGLALKEHILQLRQDTPFTPSQEMLLKFPMSPAYALSTGWKELRPAVFAKDSATHANWAPIKKLPYSSRFKGITVDSETLQKVLVLCRQHQTTLTGLLHALCLISVANRLPKEQAPGFKSVTPFCLRRFLDPKQSECHSIDPDNIFANLVSSRHHAFNIDLLEKLRTQLEGATTGAQTAVDELQETMWAAAVSVRQDLVKRINANLKNEAVGLLKFVGDWNTEWKSQMKKARELTWEVSNIGVIDGKLVRSDENLDPEGSWTIERAIFSQSAFVPGPALGVNPISVKGGSLCITCTWQGGIIDAKLGEGLIFDLGNWLHDLGKEGRISFR</sequence>
<accession>A0A1Y2DQZ5</accession>
<dbReference type="RefSeq" id="XP_040713790.1">
    <property type="nucleotide sequence ID" value="XM_040864158.1"/>
</dbReference>
<dbReference type="Proteomes" id="UP000193689">
    <property type="component" value="Unassembled WGS sequence"/>
</dbReference>
<keyword evidence="2" id="KW-1185">Reference proteome</keyword>
<dbReference type="PANTHER" id="PTHR28037">
    <property type="entry name" value="ALCOHOL O-ACETYLTRANSFERASE 1-RELATED"/>
    <property type="match status" value="1"/>
</dbReference>
<comment type="caution">
    <text evidence="1">The sequence shown here is derived from an EMBL/GenBank/DDBJ whole genome shotgun (WGS) entry which is preliminary data.</text>
</comment>
<dbReference type="GO" id="GO:0008080">
    <property type="term" value="F:N-acetyltransferase activity"/>
    <property type="evidence" value="ECO:0007669"/>
    <property type="project" value="TreeGrafter"/>
</dbReference>
<dbReference type="STRING" id="1141098.A0A1Y2DQZ5"/>
<proteinExistence type="predicted"/>
<dbReference type="Gene3D" id="3.30.559.10">
    <property type="entry name" value="Chloramphenicol acetyltransferase-like domain"/>
    <property type="match status" value="1"/>
</dbReference>
<dbReference type="AlphaFoldDB" id="A0A1Y2DQZ5"/>
<dbReference type="EMBL" id="MCFJ01000010">
    <property type="protein sequence ID" value="ORY61713.1"/>
    <property type="molecule type" value="Genomic_DNA"/>
</dbReference>
<dbReference type="InterPro" id="IPR052058">
    <property type="entry name" value="Alcohol_O-acetyltransferase"/>
</dbReference>
<dbReference type="PANTHER" id="PTHR28037:SF1">
    <property type="entry name" value="ALCOHOL O-ACETYLTRANSFERASE 1-RELATED"/>
    <property type="match status" value="1"/>
</dbReference>
<gene>
    <name evidence="1" type="ORF">BCR38DRAFT_487454</name>
</gene>
<evidence type="ECO:0000313" key="1">
    <source>
        <dbReference type="EMBL" id="ORY61713.1"/>
    </source>
</evidence>
<organism evidence="1 2">
    <name type="scientific">Pseudomassariella vexata</name>
    <dbReference type="NCBI Taxonomy" id="1141098"/>
    <lineage>
        <taxon>Eukaryota</taxon>
        <taxon>Fungi</taxon>
        <taxon>Dikarya</taxon>
        <taxon>Ascomycota</taxon>
        <taxon>Pezizomycotina</taxon>
        <taxon>Sordariomycetes</taxon>
        <taxon>Xylariomycetidae</taxon>
        <taxon>Amphisphaeriales</taxon>
        <taxon>Pseudomassariaceae</taxon>
        <taxon>Pseudomassariella</taxon>
    </lineage>
</organism>
<dbReference type="SUPFAM" id="SSF52777">
    <property type="entry name" value="CoA-dependent acyltransferases"/>
    <property type="match status" value="1"/>
</dbReference>
<dbReference type="InterPro" id="IPR010828">
    <property type="entry name" value="Atf2/Sli1-like"/>
</dbReference>
<reference evidence="1 2" key="1">
    <citation type="submission" date="2016-07" db="EMBL/GenBank/DDBJ databases">
        <title>Pervasive Adenine N6-methylation of Active Genes in Fungi.</title>
        <authorList>
            <consortium name="DOE Joint Genome Institute"/>
            <person name="Mondo S.J."/>
            <person name="Dannebaum R.O."/>
            <person name="Kuo R.C."/>
            <person name="Labutti K."/>
            <person name="Haridas S."/>
            <person name="Kuo A."/>
            <person name="Salamov A."/>
            <person name="Ahrendt S.R."/>
            <person name="Lipzen A."/>
            <person name="Sullivan W."/>
            <person name="Andreopoulos W.B."/>
            <person name="Clum A."/>
            <person name="Lindquist E."/>
            <person name="Daum C."/>
            <person name="Ramamoorthy G.K."/>
            <person name="Gryganskyi A."/>
            <person name="Culley D."/>
            <person name="Magnuson J.K."/>
            <person name="James T.Y."/>
            <person name="O'Malley M.A."/>
            <person name="Stajich J.E."/>
            <person name="Spatafora J.W."/>
            <person name="Visel A."/>
            <person name="Grigoriev I.V."/>
        </authorList>
    </citation>
    <scope>NUCLEOTIDE SEQUENCE [LARGE SCALE GENOMIC DNA]</scope>
    <source>
        <strain evidence="1 2">CBS 129021</strain>
    </source>
</reference>
<dbReference type="Pfam" id="PF07247">
    <property type="entry name" value="AATase"/>
    <property type="match status" value="1"/>
</dbReference>
<dbReference type="InterPro" id="IPR023213">
    <property type="entry name" value="CAT-like_dom_sf"/>
</dbReference>
<keyword evidence="1" id="KW-0808">Transferase</keyword>
<dbReference type="GeneID" id="63780370"/>
<protein>
    <submittedName>
        <fullName evidence="1">Alcohol acetyltransferase</fullName>
    </submittedName>
</protein>
<name>A0A1Y2DQZ5_9PEZI</name>
<evidence type="ECO:0000313" key="2">
    <source>
        <dbReference type="Proteomes" id="UP000193689"/>
    </source>
</evidence>
<dbReference type="InParanoid" id="A0A1Y2DQZ5"/>
<dbReference type="OrthoDB" id="2150604at2759"/>